<accession>A0ABQ0Y588</accession>
<evidence type="ECO:0000313" key="2">
    <source>
        <dbReference type="Proteomes" id="UP000321057"/>
    </source>
</evidence>
<sequence>MINNCNYYIIQLIGSGYASKDIDGIISKSSLYFCAVISMEGGDIMFSIIFVDFSISSSVEECKIIQFRG</sequence>
<comment type="caution">
    <text evidence="1">The sequence shown here is derived from an EMBL/GenBank/DDBJ whole genome shotgun (WGS) entry which is preliminary data.</text>
</comment>
<gene>
    <name evidence="1" type="ORF">SGA02_24010</name>
</gene>
<name>A0ABQ0Y588_STAGA</name>
<protein>
    <submittedName>
        <fullName evidence="1">Uncharacterized protein</fullName>
    </submittedName>
</protein>
<dbReference type="Proteomes" id="UP000321057">
    <property type="component" value="Unassembled WGS sequence"/>
</dbReference>
<keyword evidence="2" id="KW-1185">Reference proteome</keyword>
<proteinExistence type="predicted"/>
<organism evidence="1 2">
    <name type="scientific">Staphylococcus gallinarum</name>
    <dbReference type="NCBI Taxonomy" id="1293"/>
    <lineage>
        <taxon>Bacteria</taxon>
        <taxon>Bacillati</taxon>
        <taxon>Bacillota</taxon>
        <taxon>Bacilli</taxon>
        <taxon>Bacillales</taxon>
        <taxon>Staphylococcaceae</taxon>
        <taxon>Staphylococcus</taxon>
    </lineage>
</organism>
<evidence type="ECO:0000313" key="1">
    <source>
        <dbReference type="EMBL" id="GEQ06573.1"/>
    </source>
</evidence>
<reference evidence="1 2" key="1">
    <citation type="submission" date="2019-07" db="EMBL/GenBank/DDBJ databases">
        <title>Whole genome shotgun sequence of Staphylococcus gallinarum NBRC 109767.</title>
        <authorList>
            <person name="Hosoyama A."/>
            <person name="Uohara A."/>
            <person name="Ohji S."/>
            <person name="Ichikawa N."/>
        </authorList>
    </citation>
    <scope>NUCLEOTIDE SEQUENCE [LARGE SCALE GENOMIC DNA]</scope>
    <source>
        <strain evidence="1 2">NBRC 109767</strain>
    </source>
</reference>
<dbReference type="EMBL" id="BKAX01000007">
    <property type="protein sequence ID" value="GEQ06573.1"/>
    <property type="molecule type" value="Genomic_DNA"/>
</dbReference>